<gene>
    <name evidence="2" type="ORF">GA0061105_11640</name>
</gene>
<evidence type="ECO:0000256" key="1">
    <source>
        <dbReference type="SAM" id="MobiDB-lite"/>
    </source>
</evidence>
<feature type="region of interest" description="Disordered" evidence="1">
    <location>
        <begin position="40"/>
        <end position="79"/>
    </location>
</feature>
<feature type="compositionally biased region" description="Polar residues" evidence="1">
    <location>
        <begin position="48"/>
        <end position="57"/>
    </location>
</feature>
<dbReference type="Proteomes" id="UP000198723">
    <property type="component" value="Unassembled WGS sequence"/>
</dbReference>
<name>A0A1C3Y9M5_9HYPH</name>
<evidence type="ECO:0000313" key="2">
    <source>
        <dbReference type="EMBL" id="SCB61236.1"/>
    </source>
</evidence>
<protein>
    <submittedName>
        <fullName evidence="2">Uncharacterized protein</fullName>
    </submittedName>
</protein>
<dbReference type="RefSeq" id="WP_064820006.1">
    <property type="nucleotide sequence ID" value="NZ_FMAJ01000016.1"/>
</dbReference>
<feature type="region of interest" description="Disordered" evidence="1">
    <location>
        <begin position="1"/>
        <end position="22"/>
    </location>
</feature>
<reference evidence="2 3" key="1">
    <citation type="submission" date="2016-08" db="EMBL/GenBank/DDBJ databases">
        <authorList>
            <person name="Seilhamer J.J."/>
        </authorList>
    </citation>
    <scope>NUCLEOTIDE SEQUENCE [LARGE SCALE GENOMIC DNA]</scope>
    <source>
        <strain evidence="2 3">HBR26</strain>
    </source>
</reference>
<dbReference type="AlphaFoldDB" id="A0A1C3Y9M5"/>
<dbReference type="GeneID" id="45960413"/>
<accession>A0A1C3Y9M5</accession>
<dbReference type="EMBL" id="FMAJ01000016">
    <property type="protein sequence ID" value="SCB61236.1"/>
    <property type="molecule type" value="Genomic_DNA"/>
</dbReference>
<proteinExistence type="predicted"/>
<organism evidence="2 3">
    <name type="scientific">Rhizobium aethiopicum</name>
    <dbReference type="NCBI Taxonomy" id="1138170"/>
    <lineage>
        <taxon>Bacteria</taxon>
        <taxon>Pseudomonadati</taxon>
        <taxon>Pseudomonadota</taxon>
        <taxon>Alphaproteobacteria</taxon>
        <taxon>Hyphomicrobiales</taxon>
        <taxon>Rhizobiaceae</taxon>
        <taxon>Rhizobium/Agrobacterium group</taxon>
        <taxon>Rhizobium</taxon>
    </lineage>
</organism>
<evidence type="ECO:0000313" key="3">
    <source>
        <dbReference type="Proteomes" id="UP000198723"/>
    </source>
</evidence>
<dbReference type="STRING" id="1138170.GA0061105_11640"/>
<sequence length="158" mass="16761">MSGEELSGRAFTPPVDGVSTGNVLKTSEIVAERIGLQPADFAGLRPTELTSIPNTQGRKIAPESDAVPPSYSPEGNTRPSSILERLSAFFMPVAGSGQPETPLVRFAADKDHSGPKIEDITTSIDRLEKSQQFATGTTLLSSLTQSVMSSSKRLTQGQ</sequence>